<dbReference type="Proteomes" id="UP001515480">
    <property type="component" value="Unassembled WGS sequence"/>
</dbReference>
<dbReference type="Pfam" id="PF00172">
    <property type="entry name" value="Zn_clus"/>
    <property type="match status" value="1"/>
</dbReference>
<feature type="compositionally biased region" description="Basic and acidic residues" evidence="1">
    <location>
        <begin position="25"/>
        <end position="39"/>
    </location>
</feature>
<name>A0AB34J448_PRYPA</name>
<accession>A0AB34J448</accession>
<comment type="caution">
    <text evidence="3">The sequence shown here is derived from an EMBL/GenBank/DDBJ whole genome shotgun (WGS) entry which is preliminary data.</text>
</comment>
<evidence type="ECO:0000259" key="2">
    <source>
        <dbReference type="PROSITE" id="PS50048"/>
    </source>
</evidence>
<feature type="region of interest" description="Disordered" evidence="1">
    <location>
        <begin position="80"/>
        <end position="107"/>
    </location>
</feature>
<dbReference type="InterPro" id="IPR036864">
    <property type="entry name" value="Zn2-C6_fun-type_DNA-bd_sf"/>
</dbReference>
<feature type="compositionally biased region" description="Basic and acidic residues" evidence="1">
    <location>
        <begin position="170"/>
        <end position="194"/>
    </location>
</feature>
<dbReference type="CDD" id="cd00067">
    <property type="entry name" value="GAL4"/>
    <property type="match status" value="1"/>
</dbReference>
<reference evidence="3 4" key="1">
    <citation type="journal article" date="2024" name="Science">
        <title>Giant polyketide synthase enzymes in the biosynthesis of giant marine polyether toxins.</title>
        <authorList>
            <person name="Fallon T.R."/>
            <person name="Shende V.V."/>
            <person name="Wierzbicki I.H."/>
            <person name="Pendleton A.L."/>
            <person name="Watervoot N.F."/>
            <person name="Auber R.P."/>
            <person name="Gonzalez D.J."/>
            <person name="Wisecaver J.H."/>
            <person name="Moore B.S."/>
        </authorList>
    </citation>
    <scope>NUCLEOTIDE SEQUENCE [LARGE SCALE GENOMIC DNA]</scope>
    <source>
        <strain evidence="3 4">12B1</strain>
    </source>
</reference>
<dbReference type="GO" id="GO:0008270">
    <property type="term" value="F:zinc ion binding"/>
    <property type="evidence" value="ECO:0007669"/>
    <property type="project" value="InterPro"/>
</dbReference>
<dbReference type="SUPFAM" id="SSF57701">
    <property type="entry name" value="Zn2/Cys6 DNA-binding domain"/>
    <property type="match status" value="1"/>
</dbReference>
<dbReference type="Gene3D" id="4.10.240.10">
    <property type="entry name" value="Zn(2)-C6 fungal-type DNA-binding domain"/>
    <property type="match status" value="1"/>
</dbReference>
<protein>
    <recommendedName>
        <fullName evidence="2">Zn(2)-C6 fungal-type domain-containing protein</fullName>
    </recommendedName>
</protein>
<evidence type="ECO:0000313" key="4">
    <source>
        <dbReference type="Proteomes" id="UP001515480"/>
    </source>
</evidence>
<sequence length="459" mass="49886">MPSRRHLATRTTVHDVSEIKGLGDLQDRLEEPPAKEPRRAHTWNGDLQLPGVQDAPASPRSASQLNALLQAVSLAHQAHEVPATKQQFETRENLAPPSDSTPSTWDRAAAAEMLPSQPSVTSTTLRTDALIAHQTGSLIEHAVSSEDLHENRVDMCESDPTPLRTAASNSDDKSSDDEKSERSTDAEQPRESAEVAMKCDDAMDGVAQEIDCERSDARPELHRPCAACRTAKVKCSRELPCTRCRRLSLFCTPPPTVQRGRPSHHARFVQLCTAAPAPSAPPPYDLHVDPRMPRPALRPPAVFVPPGIVPTPTVGHGVRLHDVEAAYARRAELVCPQFACGGAMQMSLRFHELPPPDGQLRAHPTAAAPEMAAAAPPALSLSQRVAMHLASPIPWRPSYPPGHASISSRIEHSLKENSPLPGEEILTEVQQMERQFGQARVSQDALRAQLLQLGVKPCA</sequence>
<dbReference type="SMART" id="SM00066">
    <property type="entry name" value="GAL4"/>
    <property type="match status" value="1"/>
</dbReference>
<dbReference type="InterPro" id="IPR001138">
    <property type="entry name" value="Zn2Cys6_DnaBD"/>
</dbReference>
<organism evidence="3 4">
    <name type="scientific">Prymnesium parvum</name>
    <name type="common">Toxic golden alga</name>
    <dbReference type="NCBI Taxonomy" id="97485"/>
    <lineage>
        <taxon>Eukaryota</taxon>
        <taxon>Haptista</taxon>
        <taxon>Haptophyta</taxon>
        <taxon>Prymnesiophyceae</taxon>
        <taxon>Prymnesiales</taxon>
        <taxon>Prymnesiaceae</taxon>
        <taxon>Prymnesium</taxon>
    </lineage>
</organism>
<gene>
    <name evidence="3" type="ORF">AB1Y20_005271</name>
</gene>
<evidence type="ECO:0000256" key="1">
    <source>
        <dbReference type="SAM" id="MobiDB-lite"/>
    </source>
</evidence>
<dbReference type="AlphaFoldDB" id="A0AB34J448"/>
<feature type="domain" description="Zn(2)-C6 fungal-type" evidence="2">
    <location>
        <begin position="224"/>
        <end position="252"/>
    </location>
</feature>
<feature type="region of interest" description="Disordered" evidence="1">
    <location>
        <begin position="1"/>
        <end position="60"/>
    </location>
</feature>
<feature type="region of interest" description="Disordered" evidence="1">
    <location>
        <begin position="155"/>
        <end position="194"/>
    </location>
</feature>
<dbReference type="PROSITE" id="PS50048">
    <property type="entry name" value="ZN2_CY6_FUNGAL_2"/>
    <property type="match status" value="1"/>
</dbReference>
<proteinExistence type="predicted"/>
<evidence type="ECO:0000313" key="3">
    <source>
        <dbReference type="EMBL" id="KAL1511996.1"/>
    </source>
</evidence>
<dbReference type="GO" id="GO:0000981">
    <property type="term" value="F:DNA-binding transcription factor activity, RNA polymerase II-specific"/>
    <property type="evidence" value="ECO:0007669"/>
    <property type="project" value="InterPro"/>
</dbReference>
<dbReference type="EMBL" id="JBGBPQ010000013">
    <property type="protein sequence ID" value="KAL1511996.1"/>
    <property type="molecule type" value="Genomic_DNA"/>
</dbReference>
<keyword evidence="4" id="KW-1185">Reference proteome</keyword>